<name>A0A080ZSJ3_PHYNI</name>
<gene>
    <name evidence="1" type="ORF">F444_13865</name>
</gene>
<reference evidence="1 2" key="1">
    <citation type="submission" date="2013-11" db="EMBL/GenBank/DDBJ databases">
        <title>The Genome Sequence of Phytophthora parasitica P1976.</title>
        <authorList>
            <consortium name="The Broad Institute Genomics Platform"/>
            <person name="Russ C."/>
            <person name="Tyler B."/>
            <person name="Panabieres F."/>
            <person name="Shan W."/>
            <person name="Tripathy S."/>
            <person name="Grunwald N."/>
            <person name="Machado M."/>
            <person name="Johnson C.S."/>
            <person name="Walker B."/>
            <person name="Young S."/>
            <person name="Zeng Q."/>
            <person name="Gargeya S."/>
            <person name="Fitzgerald M."/>
            <person name="Haas B."/>
            <person name="Abouelleil A."/>
            <person name="Allen A.W."/>
            <person name="Alvarado L."/>
            <person name="Arachchi H.M."/>
            <person name="Berlin A.M."/>
            <person name="Chapman S.B."/>
            <person name="Gainer-Dewar J."/>
            <person name="Goldberg J."/>
            <person name="Griggs A."/>
            <person name="Gujja S."/>
            <person name="Hansen M."/>
            <person name="Howarth C."/>
            <person name="Imamovic A."/>
            <person name="Ireland A."/>
            <person name="Larimer J."/>
            <person name="McCowan C."/>
            <person name="Murphy C."/>
            <person name="Pearson M."/>
            <person name="Poon T.W."/>
            <person name="Priest M."/>
            <person name="Roberts A."/>
            <person name="Saif S."/>
            <person name="Shea T."/>
            <person name="Sisk P."/>
            <person name="Sykes S."/>
            <person name="Wortman J."/>
            <person name="Nusbaum C."/>
            <person name="Birren B."/>
        </authorList>
    </citation>
    <scope>NUCLEOTIDE SEQUENCE [LARGE SCALE GENOMIC DNA]</scope>
    <source>
        <strain evidence="1 2">P1976</strain>
    </source>
</reference>
<proteinExistence type="predicted"/>
<organism evidence="1 2">
    <name type="scientific">Phytophthora nicotianae P1976</name>
    <dbReference type="NCBI Taxonomy" id="1317066"/>
    <lineage>
        <taxon>Eukaryota</taxon>
        <taxon>Sar</taxon>
        <taxon>Stramenopiles</taxon>
        <taxon>Oomycota</taxon>
        <taxon>Peronosporomycetes</taxon>
        <taxon>Peronosporales</taxon>
        <taxon>Peronosporaceae</taxon>
        <taxon>Phytophthora</taxon>
    </lineage>
</organism>
<dbReference type="Proteomes" id="UP000028582">
    <property type="component" value="Unassembled WGS sequence"/>
</dbReference>
<sequence length="97" mass="10402">MVERREDGGVHEYVASILEDLLSGADPEKSIQSSVVATGCKQEGTVIPPVVASINDSRYACVIVIGSTDFFNVSKPKFVSLGGRDRIVRMTTRSVSA</sequence>
<accession>A0A080ZSJ3</accession>
<evidence type="ECO:0000313" key="1">
    <source>
        <dbReference type="EMBL" id="ETO69604.1"/>
    </source>
</evidence>
<dbReference type="AlphaFoldDB" id="A0A080ZSJ3"/>
<evidence type="ECO:0000313" key="2">
    <source>
        <dbReference type="Proteomes" id="UP000028582"/>
    </source>
</evidence>
<dbReference type="OrthoDB" id="1711136at2759"/>
<dbReference type="EMBL" id="ANJA01002529">
    <property type="protein sequence ID" value="ETO69604.1"/>
    <property type="molecule type" value="Genomic_DNA"/>
</dbReference>
<protein>
    <submittedName>
        <fullName evidence="1">Uncharacterized protein</fullName>
    </submittedName>
</protein>
<comment type="caution">
    <text evidence="1">The sequence shown here is derived from an EMBL/GenBank/DDBJ whole genome shotgun (WGS) entry which is preliminary data.</text>
</comment>